<dbReference type="Pfam" id="PF22638">
    <property type="entry name" value="FlgK_D1"/>
    <property type="match status" value="1"/>
</dbReference>
<dbReference type="SUPFAM" id="SSF64518">
    <property type="entry name" value="Phase 1 flagellin"/>
    <property type="match status" value="1"/>
</dbReference>
<feature type="domain" description="Flagellar basal body rod protein N-terminal" evidence="8">
    <location>
        <begin position="7"/>
        <end position="37"/>
    </location>
</feature>
<keyword evidence="11" id="KW-0282">Flagellum</keyword>
<dbReference type="Proteomes" id="UP000297643">
    <property type="component" value="Unassembled WGS sequence"/>
</dbReference>
<keyword evidence="6 7" id="KW-0975">Bacterial flagellum</keyword>
<dbReference type="InterPro" id="IPR053927">
    <property type="entry name" value="FlgK_helical"/>
</dbReference>
<dbReference type="GO" id="GO:0009424">
    <property type="term" value="C:bacterial-type flagellum hook"/>
    <property type="evidence" value="ECO:0007669"/>
    <property type="project" value="UniProtKB-UniRule"/>
</dbReference>
<organism evidence="11 12">
    <name type="scientific">Cryobacterium mannosilyticum</name>
    <dbReference type="NCBI Taxonomy" id="1259190"/>
    <lineage>
        <taxon>Bacteria</taxon>
        <taxon>Bacillati</taxon>
        <taxon>Actinomycetota</taxon>
        <taxon>Actinomycetes</taxon>
        <taxon>Micrococcales</taxon>
        <taxon>Microbacteriaceae</taxon>
        <taxon>Cryobacterium</taxon>
    </lineage>
</organism>
<evidence type="ECO:0000313" key="12">
    <source>
        <dbReference type="Proteomes" id="UP000297643"/>
    </source>
</evidence>
<evidence type="ECO:0000256" key="1">
    <source>
        <dbReference type="ARBA" id="ARBA00004365"/>
    </source>
</evidence>
<dbReference type="GO" id="GO:0005198">
    <property type="term" value="F:structural molecule activity"/>
    <property type="evidence" value="ECO:0007669"/>
    <property type="project" value="UniProtKB-UniRule"/>
</dbReference>
<evidence type="ECO:0000256" key="7">
    <source>
        <dbReference type="RuleBase" id="RU362065"/>
    </source>
</evidence>
<dbReference type="GO" id="GO:0005576">
    <property type="term" value="C:extracellular region"/>
    <property type="evidence" value="ECO:0007669"/>
    <property type="project" value="UniProtKB-SubCell"/>
</dbReference>
<feature type="domain" description="Flagellar basal-body/hook protein C-terminal" evidence="9">
    <location>
        <begin position="449"/>
        <end position="485"/>
    </location>
</feature>
<evidence type="ECO:0000256" key="4">
    <source>
        <dbReference type="ARBA" id="ARBA00016244"/>
    </source>
</evidence>
<keyword evidence="5 7" id="KW-0964">Secreted</keyword>
<dbReference type="InterPro" id="IPR010930">
    <property type="entry name" value="Flg_bb/hook_C_dom"/>
</dbReference>
<gene>
    <name evidence="7 11" type="primary">flgK</name>
    <name evidence="11" type="ORF">E3O32_13000</name>
</gene>
<dbReference type="NCBIfam" id="TIGR02492">
    <property type="entry name" value="flgK_ends"/>
    <property type="match status" value="1"/>
</dbReference>
<evidence type="ECO:0000259" key="8">
    <source>
        <dbReference type="Pfam" id="PF00460"/>
    </source>
</evidence>
<dbReference type="PANTHER" id="PTHR30033:SF1">
    <property type="entry name" value="FLAGELLAR HOOK-ASSOCIATED PROTEIN 1"/>
    <property type="match status" value="1"/>
</dbReference>
<dbReference type="RefSeq" id="WP_134510159.1">
    <property type="nucleotide sequence ID" value="NZ_SOFM01000040.1"/>
</dbReference>
<reference evidence="11 12" key="1">
    <citation type="submission" date="2019-03" db="EMBL/GenBank/DDBJ databases">
        <title>Genomics of glacier-inhabiting Cryobacterium strains.</title>
        <authorList>
            <person name="Liu Q."/>
            <person name="Xin Y.-H."/>
        </authorList>
    </citation>
    <scope>NUCLEOTIDE SEQUENCE [LARGE SCALE GENOMIC DNA]</scope>
    <source>
        <strain evidence="11 12">RHLT2-21</strain>
    </source>
</reference>
<dbReference type="AlphaFoldDB" id="A0A4V6QGR2"/>
<dbReference type="Pfam" id="PF06429">
    <property type="entry name" value="Flg_bbr_C"/>
    <property type="match status" value="1"/>
</dbReference>
<keyword evidence="11" id="KW-0969">Cilium</keyword>
<comment type="subcellular location">
    <subcellularLocation>
        <location evidence="1 7">Bacterial flagellum</location>
    </subcellularLocation>
    <subcellularLocation>
        <location evidence="2 7">Secreted</location>
    </subcellularLocation>
</comment>
<comment type="caution">
    <text evidence="11">The sequence shown here is derived from an EMBL/GenBank/DDBJ whole genome shotgun (WGS) entry which is preliminary data.</text>
</comment>
<evidence type="ECO:0000256" key="5">
    <source>
        <dbReference type="ARBA" id="ARBA00022525"/>
    </source>
</evidence>
<evidence type="ECO:0000256" key="2">
    <source>
        <dbReference type="ARBA" id="ARBA00004613"/>
    </source>
</evidence>
<keyword evidence="12" id="KW-1185">Reference proteome</keyword>
<dbReference type="Pfam" id="PF00460">
    <property type="entry name" value="Flg_bb_rod"/>
    <property type="match status" value="1"/>
</dbReference>
<dbReference type="GO" id="GO:0044780">
    <property type="term" value="P:bacterial-type flagellum assembly"/>
    <property type="evidence" value="ECO:0007669"/>
    <property type="project" value="InterPro"/>
</dbReference>
<dbReference type="InterPro" id="IPR002371">
    <property type="entry name" value="FlgK"/>
</dbReference>
<keyword evidence="11" id="KW-0966">Cell projection</keyword>
<feature type="domain" description="Flagellar hook-associated protein FlgK helical" evidence="10">
    <location>
        <begin position="100"/>
        <end position="347"/>
    </location>
</feature>
<evidence type="ECO:0000259" key="10">
    <source>
        <dbReference type="Pfam" id="PF22638"/>
    </source>
</evidence>
<evidence type="ECO:0000259" key="9">
    <source>
        <dbReference type="Pfam" id="PF06429"/>
    </source>
</evidence>
<dbReference type="PRINTS" id="PR01005">
    <property type="entry name" value="FLGHOOKAP1"/>
</dbReference>
<sequence length="492" mass="49129">MSTFGGLNTAYTGLIAARKGLEVVGQNIANANTQGYTRQRITTSSVDAISRVGLMSAGVQAGQGVNVDGVARLGSAQLDAQVRSSAAVAGYSAVRSNALTAVEGSMNEPGKNGLSAQLDEFWAGWHDVSNSAGDAAPAGVLLGQAAVLTTQIHQGFQAVANQWSTTRGSVDGMVSEINNAAEQVAALNVQIRNAQTAGGGANELLDKRNLLTTTLAALTGGTLVDRGDGTVDVLVGGNALVTGDSAQKLVAVGARTLAEGGPAVHVEWAGKPAAGPVAVDGGELAGAISLLAPAVTSGAGKGTGGALAEAAESYNTFAKDLADKVNAIHRTGSVSSAPNAVAGLDFFSYDPTNAAASLAVVPTTAAGIATGTPGVGAADGSNADKLAQLGAGKAVASAGPPPTFVQSPSADWSNFVTGFAVKTRTELQHASLADITSNAAVGAQLANASVDLDEENVNLLMFQHAYQGAARVMTAVDEMLDTLINRTGLVGR</sequence>
<accession>A0A4V6QGR2</accession>
<dbReference type="InterPro" id="IPR001444">
    <property type="entry name" value="Flag_bb_rod_N"/>
</dbReference>
<evidence type="ECO:0000256" key="6">
    <source>
        <dbReference type="ARBA" id="ARBA00023143"/>
    </source>
</evidence>
<dbReference type="EMBL" id="SOFM01000040">
    <property type="protein sequence ID" value="TFC01781.1"/>
    <property type="molecule type" value="Genomic_DNA"/>
</dbReference>
<proteinExistence type="inferred from homology"/>
<protein>
    <recommendedName>
        <fullName evidence="4 7">Flagellar hook-associated protein 1</fullName>
        <shortName evidence="7">HAP1</shortName>
    </recommendedName>
</protein>
<dbReference type="PANTHER" id="PTHR30033">
    <property type="entry name" value="FLAGELLAR HOOK-ASSOCIATED PROTEIN 1"/>
    <property type="match status" value="1"/>
</dbReference>
<evidence type="ECO:0000313" key="11">
    <source>
        <dbReference type="EMBL" id="TFC01781.1"/>
    </source>
</evidence>
<comment type="similarity">
    <text evidence="3 7">Belongs to the flagella basal body rod proteins family.</text>
</comment>
<name>A0A4V6QGR2_9MICO</name>
<evidence type="ECO:0000256" key="3">
    <source>
        <dbReference type="ARBA" id="ARBA00009677"/>
    </source>
</evidence>